<gene>
    <name evidence="1" type="ORF">SCHPADRAFT_947702</name>
</gene>
<evidence type="ECO:0000313" key="1">
    <source>
        <dbReference type="EMBL" id="KLO04426.1"/>
    </source>
</evidence>
<protein>
    <submittedName>
        <fullName evidence="1">Uncharacterized protein</fullName>
    </submittedName>
</protein>
<reference evidence="1 2" key="1">
    <citation type="submission" date="2015-04" db="EMBL/GenBank/DDBJ databases">
        <title>Complete genome sequence of Schizopora paradoxa KUC8140, a cosmopolitan wood degrader in East Asia.</title>
        <authorList>
            <consortium name="DOE Joint Genome Institute"/>
            <person name="Min B."/>
            <person name="Park H."/>
            <person name="Jang Y."/>
            <person name="Kim J.-J."/>
            <person name="Kim K.H."/>
            <person name="Pangilinan J."/>
            <person name="Lipzen A."/>
            <person name="Riley R."/>
            <person name="Grigoriev I.V."/>
            <person name="Spatafora J.W."/>
            <person name="Choi I.-G."/>
        </authorList>
    </citation>
    <scope>NUCLEOTIDE SEQUENCE [LARGE SCALE GENOMIC DNA]</scope>
    <source>
        <strain evidence="1 2">KUC8140</strain>
    </source>
</reference>
<name>A0A0H2RHY9_9AGAM</name>
<organism evidence="1 2">
    <name type="scientific">Schizopora paradoxa</name>
    <dbReference type="NCBI Taxonomy" id="27342"/>
    <lineage>
        <taxon>Eukaryota</taxon>
        <taxon>Fungi</taxon>
        <taxon>Dikarya</taxon>
        <taxon>Basidiomycota</taxon>
        <taxon>Agaricomycotina</taxon>
        <taxon>Agaricomycetes</taxon>
        <taxon>Hymenochaetales</taxon>
        <taxon>Schizoporaceae</taxon>
        <taxon>Schizopora</taxon>
    </lineage>
</organism>
<keyword evidence="2" id="KW-1185">Reference proteome</keyword>
<proteinExistence type="predicted"/>
<dbReference type="InParanoid" id="A0A0H2RHY9"/>
<dbReference type="AlphaFoldDB" id="A0A0H2RHY9"/>
<accession>A0A0H2RHY9</accession>
<dbReference type="OrthoDB" id="3066495at2759"/>
<evidence type="ECO:0000313" key="2">
    <source>
        <dbReference type="Proteomes" id="UP000053477"/>
    </source>
</evidence>
<dbReference type="Proteomes" id="UP000053477">
    <property type="component" value="Unassembled WGS sequence"/>
</dbReference>
<sequence>MFSRQHQPQSPEAHSNIEVINLTRAVSVLSIDSDATIDNQPGAGRTLGLLFAWLGSKLEKALNRRAERLGLGPSAIAGKIRHRAGHDNTTFIQRLTFLNRKLSRTDRKALRKLCNKLIEHARSHIKSNQLIALGEIVELAIEDPQIRIILASCDLDRLATHYEEPDVLIATTRALGAVEFSIVHHVWAPILSLQSFEPSYPNKDNDAIKELVKVSKGEILKTLSNEYTSFLSARYLRRALGRIRVRFLLCDSLETLLCDSGSLYTKIARRSPESIEWPNFHSCILPYAHEHHHDGSARVFIRKRQVLTLAESLDAVTFMHYTKPFLLQYFPAPKVEFIEEDLGEILQNGESLFQVWKWPLGIDELKTLISLLTYLTKSPDYLSHLSFLGHLSNDMKSFLKGTILVDKIFSVYCILFSHVYEEAAHHSIREDILKDMCTLLVNFMET</sequence>
<dbReference type="EMBL" id="KQ086547">
    <property type="protein sequence ID" value="KLO04426.1"/>
    <property type="molecule type" value="Genomic_DNA"/>
</dbReference>